<feature type="region of interest" description="Disordered" evidence="2">
    <location>
        <begin position="114"/>
        <end position="152"/>
    </location>
</feature>
<dbReference type="SUPFAM" id="SSF57850">
    <property type="entry name" value="RING/U-box"/>
    <property type="match status" value="1"/>
</dbReference>
<dbReference type="InterPro" id="IPR001841">
    <property type="entry name" value="Znf_RING"/>
</dbReference>
<dbReference type="EMBL" id="ML979134">
    <property type="protein sequence ID" value="KAF1917332.1"/>
    <property type="molecule type" value="Genomic_DNA"/>
</dbReference>
<dbReference type="Gene3D" id="3.30.40.10">
    <property type="entry name" value="Zinc/RING finger domain, C3HC4 (zinc finger)"/>
    <property type="match status" value="1"/>
</dbReference>
<feature type="domain" description="RING-type" evidence="3">
    <location>
        <begin position="100"/>
        <end position="185"/>
    </location>
</feature>
<dbReference type="AlphaFoldDB" id="A0A6A5QPN8"/>
<evidence type="ECO:0000259" key="3">
    <source>
        <dbReference type="PROSITE" id="PS50089"/>
    </source>
</evidence>
<dbReference type="PROSITE" id="PS50089">
    <property type="entry name" value="ZF_RING_2"/>
    <property type="match status" value="1"/>
</dbReference>
<keyword evidence="1" id="KW-0862">Zinc</keyword>
<reference evidence="4" key="1">
    <citation type="journal article" date="2020" name="Stud. Mycol.">
        <title>101 Dothideomycetes genomes: a test case for predicting lifestyles and emergence of pathogens.</title>
        <authorList>
            <person name="Haridas S."/>
            <person name="Albert R."/>
            <person name="Binder M."/>
            <person name="Bloem J."/>
            <person name="Labutti K."/>
            <person name="Salamov A."/>
            <person name="Andreopoulos B."/>
            <person name="Baker S."/>
            <person name="Barry K."/>
            <person name="Bills G."/>
            <person name="Bluhm B."/>
            <person name="Cannon C."/>
            <person name="Castanera R."/>
            <person name="Culley D."/>
            <person name="Daum C."/>
            <person name="Ezra D."/>
            <person name="Gonzalez J."/>
            <person name="Henrissat B."/>
            <person name="Kuo A."/>
            <person name="Liang C."/>
            <person name="Lipzen A."/>
            <person name="Lutzoni F."/>
            <person name="Magnuson J."/>
            <person name="Mondo S."/>
            <person name="Nolan M."/>
            <person name="Ohm R."/>
            <person name="Pangilinan J."/>
            <person name="Park H.-J."/>
            <person name="Ramirez L."/>
            <person name="Alfaro M."/>
            <person name="Sun H."/>
            <person name="Tritt A."/>
            <person name="Yoshinaga Y."/>
            <person name="Zwiers L.-H."/>
            <person name="Turgeon B."/>
            <person name="Goodwin S."/>
            <person name="Spatafora J."/>
            <person name="Crous P."/>
            <person name="Grigoriev I."/>
        </authorList>
    </citation>
    <scope>NUCLEOTIDE SEQUENCE</scope>
    <source>
        <strain evidence="4">HMLAC05119</strain>
    </source>
</reference>
<dbReference type="OrthoDB" id="3943862at2759"/>
<dbReference type="Pfam" id="PF13639">
    <property type="entry name" value="zf-RING_2"/>
    <property type="match status" value="1"/>
</dbReference>
<gene>
    <name evidence="4" type="ORF">BDU57DRAFT_161823</name>
</gene>
<evidence type="ECO:0000313" key="5">
    <source>
        <dbReference type="Proteomes" id="UP000800096"/>
    </source>
</evidence>
<dbReference type="PANTHER" id="PTHR12618">
    <property type="entry name" value="PHD AND RING FINGER DOMAIN-CONTAINING PROTEIN 1"/>
    <property type="match status" value="1"/>
</dbReference>
<keyword evidence="5" id="KW-1185">Reference proteome</keyword>
<proteinExistence type="predicted"/>
<evidence type="ECO:0000256" key="1">
    <source>
        <dbReference type="PROSITE-ProRule" id="PRU00175"/>
    </source>
</evidence>
<dbReference type="GO" id="GO:0008270">
    <property type="term" value="F:zinc ion binding"/>
    <property type="evidence" value="ECO:0007669"/>
    <property type="project" value="UniProtKB-KW"/>
</dbReference>
<feature type="compositionally biased region" description="Basic and acidic residues" evidence="2">
    <location>
        <begin position="126"/>
        <end position="137"/>
    </location>
</feature>
<keyword evidence="1" id="KW-0863">Zinc-finger</keyword>
<dbReference type="SMART" id="SM00184">
    <property type="entry name" value="RING"/>
    <property type="match status" value="1"/>
</dbReference>
<dbReference type="Proteomes" id="UP000800096">
    <property type="component" value="Unassembled WGS sequence"/>
</dbReference>
<evidence type="ECO:0000256" key="2">
    <source>
        <dbReference type="SAM" id="MobiDB-lite"/>
    </source>
</evidence>
<dbReference type="PANTHER" id="PTHR12618:SF20">
    <property type="entry name" value="PHD AND RING FINGER DOMAIN-CONTAINING PROTEIN 1"/>
    <property type="match status" value="1"/>
</dbReference>
<evidence type="ECO:0000313" key="4">
    <source>
        <dbReference type="EMBL" id="KAF1917332.1"/>
    </source>
</evidence>
<organism evidence="4 5">
    <name type="scientific">Ampelomyces quisqualis</name>
    <name type="common">Powdery mildew agent</name>
    <dbReference type="NCBI Taxonomy" id="50730"/>
    <lineage>
        <taxon>Eukaryota</taxon>
        <taxon>Fungi</taxon>
        <taxon>Dikarya</taxon>
        <taxon>Ascomycota</taxon>
        <taxon>Pezizomycotina</taxon>
        <taxon>Dothideomycetes</taxon>
        <taxon>Pleosporomycetidae</taxon>
        <taxon>Pleosporales</taxon>
        <taxon>Pleosporineae</taxon>
        <taxon>Phaeosphaeriaceae</taxon>
        <taxon>Ampelomyces</taxon>
    </lineage>
</organism>
<dbReference type="InterPro" id="IPR013083">
    <property type="entry name" value="Znf_RING/FYVE/PHD"/>
</dbReference>
<dbReference type="InterPro" id="IPR047157">
    <property type="entry name" value="PHRF1/Atg35"/>
</dbReference>
<accession>A0A6A5QPN8</accession>
<keyword evidence="1" id="KW-0479">Metal-binding</keyword>
<protein>
    <recommendedName>
        <fullName evidence="3">RING-type domain-containing protein</fullName>
    </recommendedName>
</protein>
<name>A0A6A5QPN8_AMPQU</name>
<sequence length="220" mass="24140">MPGSEQDRKQHLLKHGLHSERPVNDLASHTGHPLRSRDTCEVFSSILFDTTVIISLVKRPRVPEVALLQSHRTRALVRYFVAPCLLTLFLRNNTPMAETCIVCLGDLVPQDEGPADTGSTLATHSVKHDVDDGDRQHPVRSRKAASQPTTSDDGLVAHLLPCGHDLHNECLKPWVERANSCPICRASFNLVELSAYVGGMSFRGSRTPPAGVVTMLCLLP</sequence>